<keyword evidence="5" id="KW-0805">Transcription regulation</keyword>
<dbReference type="Pfam" id="PF00400">
    <property type="entry name" value="WD40"/>
    <property type="match status" value="5"/>
</dbReference>
<dbReference type="SUPFAM" id="SSF160897">
    <property type="entry name" value="Taf5 N-terminal domain-like"/>
    <property type="match status" value="1"/>
</dbReference>
<sequence length="629" mass="70804">MMKRSRTEHIQNAVLNYLKHRNYTDSETTFKQNFKFEETLQEMTTRVLRSHAVSNTDSISFSVGCLDEYFLSFQDLKTFVEKLSKQQKESKLKDILFPIFVQSFFELLLADRSTECRAYLRRFSGLFSQSHQLVVKQLESLSIPLDQSNFDLISGIRKEHEKVVLSDNDQSSLKTFLKTQDNLLLLKIINDRIQILDPELDDQLNLVNKDFAKKDSSPHKAQPSTAPQAKVKVTPLKTRAQDLQPIIISPPSVPTTTTVTPTKPSIAPPVDTMLSDLTIEDARKVIDAVRNSPPTIKELSLVRFNAEGLIHATPSNDHSFISTGFENSTIKLWRQGVRVPDSRSSLPDVSHVNLGCDDLEDVKERLTQKTQRDIAAINDERVVTLRGHSGPVYDSCFTSDNRFLLSCAEDSTVRLWDLQDMRNKVLYEGHNQPVWCIGMSAYDLYFATGSADHTARLWSVDRTFPLRSFAGHQDSVEAVAFHGNCSYLATADRVVRVWDVNSGKSVRVMTGHWAPVMSLAFSSNGRMLASAGADYRVRLWDVASGSLMKEMRAHTDTVYSLAFNYDGSLLASCGADSSVYCWNTASIQATGDQKNQHLVAQWSLNASMNNLLKLNFISNNKLFCYGNVL</sequence>
<dbReference type="CDD" id="cd00200">
    <property type="entry name" value="WD40"/>
    <property type="match status" value="1"/>
</dbReference>
<feature type="repeat" description="WD" evidence="8">
    <location>
        <begin position="551"/>
        <end position="592"/>
    </location>
</feature>
<evidence type="ECO:0000259" key="9">
    <source>
        <dbReference type="Pfam" id="PF04494"/>
    </source>
</evidence>
<evidence type="ECO:0000256" key="6">
    <source>
        <dbReference type="ARBA" id="ARBA00023163"/>
    </source>
</evidence>
<accession>H2Z775</accession>
<dbReference type="HOGENOM" id="CLU_005884_2_1_1"/>
<dbReference type="eggNOG" id="KOG0263">
    <property type="taxonomic scope" value="Eukaryota"/>
</dbReference>
<protein>
    <recommendedName>
        <fullName evidence="9">TFIID subunit TAF5 NTD2 domain-containing protein</fullName>
    </recommendedName>
</protein>
<feature type="repeat" description="WD" evidence="8">
    <location>
        <begin position="385"/>
        <end position="426"/>
    </location>
</feature>
<keyword evidence="7" id="KW-0539">Nucleus</keyword>
<keyword evidence="11" id="KW-1185">Reference proteome</keyword>
<dbReference type="InterPro" id="IPR037264">
    <property type="entry name" value="TFIID_NTD2_sf"/>
</dbReference>
<feature type="repeat" description="WD" evidence="8">
    <location>
        <begin position="469"/>
        <end position="508"/>
    </location>
</feature>
<evidence type="ECO:0000256" key="3">
    <source>
        <dbReference type="ARBA" id="ARBA00022574"/>
    </source>
</evidence>
<dbReference type="InterPro" id="IPR019775">
    <property type="entry name" value="WD40_repeat_CS"/>
</dbReference>
<dbReference type="InterPro" id="IPR006594">
    <property type="entry name" value="LisH"/>
</dbReference>
<evidence type="ECO:0000256" key="2">
    <source>
        <dbReference type="ARBA" id="ARBA00009435"/>
    </source>
</evidence>
<dbReference type="PROSITE" id="PS50294">
    <property type="entry name" value="WD_REPEATS_REGION"/>
    <property type="match status" value="5"/>
</dbReference>
<evidence type="ECO:0000256" key="7">
    <source>
        <dbReference type="ARBA" id="ARBA00023242"/>
    </source>
</evidence>
<dbReference type="InterPro" id="IPR015943">
    <property type="entry name" value="WD40/YVTN_repeat-like_dom_sf"/>
</dbReference>
<evidence type="ECO:0000256" key="1">
    <source>
        <dbReference type="ARBA" id="ARBA00004123"/>
    </source>
</evidence>
<dbReference type="CDD" id="cd08044">
    <property type="entry name" value="TAF5_NTD2"/>
    <property type="match status" value="1"/>
</dbReference>
<comment type="similarity">
    <text evidence="2">Belongs to the WD repeat TAF5 family.</text>
</comment>
<dbReference type="Pfam" id="PF04494">
    <property type="entry name" value="TFIID_NTD2"/>
    <property type="match status" value="1"/>
</dbReference>
<proteinExistence type="inferred from homology"/>
<dbReference type="Gene3D" id="2.130.10.10">
    <property type="entry name" value="YVTN repeat-like/Quinoprotein amine dehydrogenase"/>
    <property type="match status" value="2"/>
</dbReference>
<feature type="repeat" description="WD" evidence="8">
    <location>
        <begin position="509"/>
        <end position="550"/>
    </location>
</feature>
<dbReference type="InterPro" id="IPR036322">
    <property type="entry name" value="WD40_repeat_dom_sf"/>
</dbReference>
<reference evidence="10" key="3">
    <citation type="submission" date="2025-09" db="UniProtKB">
        <authorList>
            <consortium name="Ensembl"/>
        </authorList>
    </citation>
    <scope>IDENTIFICATION</scope>
</reference>
<feature type="domain" description="TFIID subunit TAF5 NTD2" evidence="9">
    <location>
        <begin position="68"/>
        <end position="193"/>
    </location>
</feature>
<evidence type="ECO:0000256" key="8">
    <source>
        <dbReference type="PROSITE-ProRule" id="PRU00221"/>
    </source>
</evidence>
<feature type="repeat" description="WD" evidence="8">
    <location>
        <begin position="427"/>
        <end position="468"/>
    </location>
</feature>
<dbReference type="OMA" id="IYRSHNY"/>
<reference evidence="10" key="2">
    <citation type="submission" date="2025-08" db="UniProtKB">
        <authorList>
            <consortium name="Ensembl"/>
        </authorList>
    </citation>
    <scope>IDENTIFICATION</scope>
</reference>
<dbReference type="Proteomes" id="UP000007875">
    <property type="component" value="Unassembled WGS sequence"/>
</dbReference>
<evidence type="ECO:0000313" key="10">
    <source>
        <dbReference type="Ensembl" id="ENSCSAVP00000013437.1"/>
    </source>
</evidence>
<dbReference type="PANTHER" id="PTHR19879">
    <property type="entry name" value="TRANSCRIPTION INITIATION FACTOR TFIID"/>
    <property type="match status" value="1"/>
</dbReference>
<dbReference type="Ensembl" id="ENSCSAVT00000013590.1">
    <property type="protein sequence ID" value="ENSCSAVP00000013437.1"/>
    <property type="gene ID" value="ENSCSAVG00000007883.1"/>
</dbReference>
<comment type="subcellular location">
    <subcellularLocation>
        <location evidence="1">Nucleus</location>
    </subcellularLocation>
</comment>
<dbReference type="InterPro" id="IPR007582">
    <property type="entry name" value="TFIID_NTD2"/>
</dbReference>
<dbReference type="InParanoid" id="H2Z775"/>
<dbReference type="AlphaFoldDB" id="H2Z775"/>
<name>H2Z775_CIOSA</name>
<dbReference type="InterPro" id="IPR001680">
    <property type="entry name" value="WD40_rpt"/>
</dbReference>
<dbReference type="GO" id="GO:0005669">
    <property type="term" value="C:transcription factor TFIID complex"/>
    <property type="evidence" value="ECO:0007669"/>
    <property type="project" value="TreeGrafter"/>
</dbReference>
<keyword evidence="6" id="KW-0804">Transcription</keyword>
<evidence type="ECO:0000256" key="5">
    <source>
        <dbReference type="ARBA" id="ARBA00023015"/>
    </source>
</evidence>
<dbReference type="PRINTS" id="PR00320">
    <property type="entry name" value="GPROTEINBRPT"/>
</dbReference>
<dbReference type="FunCoup" id="H2Z775">
    <property type="interactions" value="75"/>
</dbReference>
<dbReference type="GeneTree" id="ENSGT00940000153342"/>
<dbReference type="PANTHER" id="PTHR19879:SF1">
    <property type="entry name" value="CANNONBALL-RELATED"/>
    <property type="match status" value="1"/>
</dbReference>
<dbReference type="SMART" id="SM00320">
    <property type="entry name" value="WD40"/>
    <property type="match status" value="6"/>
</dbReference>
<dbReference type="PROSITE" id="PS00678">
    <property type="entry name" value="WD_REPEATS_1"/>
    <property type="match status" value="3"/>
</dbReference>
<dbReference type="InterPro" id="IPR020472">
    <property type="entry name" value="WD40_PAC1"/>
</dbReference>
<dbReference type="GO" id="GO:0016251">
    <property type="term" value="F:RNA polymerase II general transcription initiation factor activity"/>
    <property type="evidence" value="ECO:0007669"/>
    <property type="project" value="TreeGrafter"/>
</dbReference>
<dbReference type="STRING" id="51511.ENSCSAVP00000013437"/>
<dbReference type="GO" id="GO:0006367">
    <property type="term" value="P:transcription initiation at RNA polymerase II promoter"/>
    <property type="evidence" value="ECO:0007669"/>
    <property type="project" value="TreeGrafter"/>
</dbReference>
<dbReference type="Gene3D" id="1.25.40.500">
    <property type="entry name" value="TFIID subunit TAF5, NTD2 domain"/>
    <property type="match status" value="1"/>
</dbReference>
<organism evidence="10 11">
    <name type="scientific">Ciona savignyi</name>
    <name type="common">Pacific transparent sea squirt</name>
    <dbReference type="NCBI Taxonomy" id="51511"/>
    <lineage>
        <taxon>Eukaryota</taxon>
        <taxon>Metazoa</taxon>
        <taxon>Chordata</taxon>
        <taxon>Tunicata</taxon>
        <taxon>Ascidiacea</taxon>
        <taxon>Phlebobranchia</taxon>
        <taxon>Cionidae</taxon>
        <taxon>Ciona</taxon>
    </lineage>
</organism>
<reference evidence="11" key="1">
    <citation type="submission" date="2003-08" db="EMBL/GenBank/DDBJ databases">
        <authorList>
            <person name="Birren B."/>
            <person name="Nusbaum C."/>
            <person name="Abebe A."/>
            <person name="Abouelleil A."/>
            <person name="Adekoya E."/>
            <person name="Ait-zahra M."/>
            <person name="Allen N."/>
            <person name="Allen T."/>
            <person name="An P."/>
            <person name="Anderson M."/>
            <person name="Anderson S."/>
            <person name="Arachchi H."/>
            <person name="Armbruster J."/>
            <person name="Bachantsang P."/>
            <person name="Baldwin J."/>
            <person name="Barry A."/>
            <person name="Bayul T."/>
            <person name="Blitshsteyn B."/>
            <person name="Bloom T."/>
            <person name="Blye J."/>
            <person name="Boguslavskiy L."/>
            <person name="Borowsky M."/>
            <person name="Boukhgalter B."/>
            <person name="Brunache A."/>
            <person name="Butler J."/>
            <person name="Calixte N."/>
            <person name="Calvo S."/>
            <person name="Camarata J."/>
            <person name="Campo K."/>
            <person name="Chang J."/>
            <person name="Cheshatsang Y."/>
            <person name="Citroen M."/>
            <person name="Collymore A."/>
            <person name="Considine T."/>
            <person name="Cook A."/>
            <person name="Cooke P."/>
            <person name="Corum B."/>
            <person name="Cuomo C."/>
            <person name="David R."/>
            <person name="Dawoe T."/>
            <person name="Degray S."/>
            <person name="Dodge S."/>
            <person name="Dooley K."/>
            <person name="Dorje P."/>
            <person name="Dorjee K."/>
            <person name="Dorris L."/>
            <person name="Duffey N."/>
            <person name="Dupes A."/>
            <person name="Elkins T."/>
            <person name="Engels R."/>
            <person name="Erickson J."/>
            <person name="Farina A."/>
            <person name="Faro S."/>
            <person name="Ferreira P."/>
            <person name="Fischer H."/>
            <person name="Fitzgerald M."/>
            <person name="Foley K."/>
            <person name="Gage D."/>
            <person name="Galagan J."/>
            <person name="Gearin G."/>
            <person name="Gnerre S."/>
            <person name="Gnirke A."/>
            <person name="Goyette A."/>
            <person name="Graham J."/>
            <person name="Grandbois E."/>
            <person name="Gyaltsen K."/>
            <person name="Hafez N."/>
            <person name="Hagopian D."/>
            <person name="Hagos B."/>
            <person name="Hall J."/>
            <person name="Hatcher B."/>
            <person name="Heller A."/>
            <person name="Higgins H."/>
            <person name="Honan T."/>
            <person name="Horn A."/>
            <person name="Houde N."/>
            <person name="Hughes L."/>
            <person name="Hulme W."/>
            <person name="Husby E."/>
            <person name="Iliev I."/>
            <person name="Jaffe D."/>
            <person name="Jones C."/>
            <person name="Kamal M."/>
            <person name="Kamat A."/>
            <person name="Kamvysselis M."/>
            <person name="Karlsson E."/>
            <person name="Kells C."/>
            <person name="Kieu A."/>
            <person name="Kisner P."/>
            <person name="Kodira C."/>
            <person name="Kulbokas E."/>
            <person name="Labutti K."/>
            <person name="Lama D."/>
            <person name="Landers T."/>
            <person name="Leger J."/>
            <person name="Levine S."/>
            <person name="Lewis D."/>
            <person name="Lewis T."/>
            <person name="Lindblad-toh K."/>
            <person name="Liu X."/>
            <person name="Lokyitsang T."/>
            <person name="Lokyitsang Y."/>
            <person name="Lucien O."/>
            <person name="Lui A."/>
            <person name="Ma L.J."/>
            <person name="Mabbitt R."/>
            <person name="Macdonald J."/>
            <person name="Maclean C."/>
            <person name="Major J."/>
            <person name="Manning J."/>
            <person name="Marabella R."/>
            <person name="Maru K."/>
            <person name="Matthews C."/>
            <person name="Mauceli E."/>
            <person name="Mccarthy M."/>
            <person name="Mcdonough S."/>
            <person name="Mcghee T."/>
            <person name="Meldrim J."/>
            <person name="Meneus L."/>
            <person name="Mesirov J."/>
            <person name="Mihalev A."/>
            <person name="Mihova T."/>
            <person name="Mikkelsen T."/>
            <person name="Mlenga V."/>
            <person name="Moru K."/>
            <person name="Mozes J."/>
            <person name="Mulrain L."/>
            <person name="Munson G."/>
            <person name="Naylor J."/>
            <person name="Newes C."/>
            <person name="Nguyen C."/>
            <person name="Nguyen N."/>
            <person name="Nguyen T."/>
            <person name="Nicol R."/>
            <person name="Nielsen C."/>
            <person name="Nizzari M."/>
            <person name="Norbu C."/>
            <person name="Norbu N."/>
            <person name="O'donnell P."/>
            <person name="Okoawo O."/>
            <person name="O'leary S."/>
            <person name="Omotosho B."/>
            <person name="O'neill K."/>
            <person name="Osman S."/>
            <person name="Parker S."/>
            <person name="Perrin D."/>
            <person name="Phunkhang P."/>
            <person name="Piqani B."/>
            <person name="Purcell S."/>
            <person name="Rachupka T."/>
            <person name="Ramasamy U."/>
            <person name="Rameau R."/>
            <person name="Ray V."/>
            <person name="Raymond C."/>
            <person name="Retta R."/>
            <person name="Richardson S."/>
            <person name="Rise C."/>
            <person name="Rodriguez J."/>
            <person name="Rogers J."/>
            <person name="Rogov P."/>
            <person name="Rutman M."/>
            <person name="Schupbach R."/>
            <person name="Seaman C."/>
            <person name="Settipalli S."/>
            <person name="Sharpe T."/>
            <person name="Sheridan J."/>
            <person name="Sherpa N."/>
            <person name="Shi J."/>
            <person name="Smirnov S."/>
            <person name="Smith C."/>
            <person name="Sougnez C."/>
            <person name="Spencer B."/>
            <person name="Stalker J."/>
            <person name="Stange-thomann N."/>
            <person name="Stavropoulos S."/>
            <person name="Stetson K."/>
            <person name="Stone C."/>
            <person name="Stone S."/>
            <person name="Stubbs M."/>
            <person name="Talamas J."/>
            <person name="Tchuinga P."/>
            <person name="Tenzing P."/>
            <person name="Tesfaye S."/>
            <person name="Theodore J."/>
            <person name="Thoulutsang Y."/>
            <person name="Topham K."/>
            <person name="Towey S."/>
            <person name="Tsamla T."/>
            <person name="Tsomo N."/>
            <person name="Vallee D."/>
            <person name="Vassiliev H."/>
            <person name="Venkataraman V."/>
            <person name="Vinson J."/>
            <person name="Vo A."/>
            <person name="Wade C."/>
            <person name="Wang S."/>
            <person name="Wangchuk T."/>
            <person name="Wangdi T."/>
            <person name="Whittaker C."/>
            <person name="Wilkinson J."/>
            <person name="Wu Y."/>
            <person name="Wyman D."/>
            <person name="Yadav S."/>
            <person name="Yang S."/>
            <person name="Yang X."/>
            <person name="Yeager S."/>
            <person name="Yee E."/>
            <person name="Young G."/>
            <person name="Zainoun J."/>
            <person name="Zembeck L."/>
            <person name="Zimmer A."/>
            <person name="Zody M."/>
            <person name="Lander E."/>
        </authorList>
    </citation>
    <scope>NUCLEOTIDE SEQUENCE [LARGE SCALE GENOMIC DNA]</scope>
</reference>
<evidence type="ECO:0000256" key="4">
    <source>
        <dbReference type="ARBA" id="ARBA00022737"/>
    </source>
</evidence>
<dbReference type="PROSITE" id="PS50896">
    <property type="entry name" value="LISH"/>
    <property type="match status" value="1"/>
</dbReference>
<keyword evidence="4" id="KW-0677">Repeat</keyword>
<evidence type="ECO:0000313" key="11">
    <source>
        <dbReference type="Proteomes" id="UP000007875"/>
    </source>
</evidence>
<keyword evidence="3 8" id="KW-0853">WD repeat</keyword>
<dbReference type="SUPFAM" id="SSF50978">
    <property type="entry name" value="WD40 repeat-like"/>
    <property type="match status" value="1"/>
</dbReference>
<dbReference type="PROSITE" id="PS50082">
    <property type="entry name" value="WD_REPEATS_2"/>
    <property type="match status" value="5"/>
</dbReference>